<proteinExistence type="predicted"/>
<dbReference type="OrthoDB" id="8951118at2759"/>
<dbReference type="Proteomes" id="UP000015104">
    <property type="component" value="Unassembled WGS sequence"/>
</dbReference>
<organism evidence="2 3">
    <name type="scientific">Tetranychus urticae</name>
    <name type="common">Two-spotted spider mite</name>
    <dbReference type="NCBI Taxonomy" id="32264"/>
    <lineage>
        <taxon>Eukaryota</taxon>
        <taxon>Metazoa</taxon>
        <taxon>Ecdysozoa</taxon>
        <taxon>Arthropoda</taxon>
        <taxon>Chelicerata</taxon>
        <taxon>Arachnida</taxon>
        <taxon>Acari</taxon>
        <taxon>Acariformes</taxon>
        <taxon>Trombidiformes</taxon>
        <taxon>Prostigmata</taxon>
        <taxon>Eleutherengona</taxon>
        <taxon>Raphignathae</taxon>
        <taxon>Tetranychoidea</taxon>
        <taxon>Tetranychidae</taxon>
        <taxon>Tetranychus</taxon>
    </lineage>
</organism>
<protein>
    <submittedName>
        <fullName evidence="2">Uncharacterized protein</fullName>
    </submittedName>
</protein>
<dbReference type="HOGENOM" id="CLU_1108327_0_0_1"/>
<dbReference type="EnsemblMetazoa" id="tetur07g03930.1">
    <property type="protein sequence ID" value="tetur07g03930.1"/>
    <property type="gene ID" value="tetur07g03930"/>
</dbReference>
<feature type="compositionally biased region" description="Basic and acidic residues" evidence="1">
    <location>
        <begin position="147"/>
        <end position="167"/>
    </location>
</feature>
<reference evidence="2" key="2">
    <citation type="submission" date="2015-06" db="UniProtKB">
        <authorList>
            <consortium name="EnsemblMetazoa"/>
        </authorList>
    </citation>
    <scope>IDENTIFICATION</scope>
</reference>
<feature type="compositionally biased region" description="Basic and acidic residues" evidence="1">
    <location>
        <begin position="52"/>
        <end position="82"/>
    </location>
</feature>
<feature type="region of interest" description="Disordered" evidence="1">
    <location>
        <begin position="52"/>
        <end position="83"/>
    </location>
</feature>
<sequence length="251" mass="28488">MANIKNCRPKRYAAQRAQTFFGQDQTSALFYKEQNDLKKALRRSLIEARRAASRADRVESDSKYVDDGDTVEKESDQSDQARPKRYAALRAQILFSQEQTSVLFYKEQNDLKKALRKSLLEAKRAANRADRSDGSNKYVNGVYKVDKSRSEDSESHEHPDDDQHSNKDSQSNDSTSSKSKKLKIHAQRKFASSSVNNIAASSPVKSASKNYNTVAELFPRHRPSTEDFLTFLCFRSTKLLPPINGSYNCTD</sequence>
<evidence type="ECO:0000256" key="1">
    <source>
        <dbReference type="SAM" id="MobiDB-lite"/>
    </source>
</evidence>
<evidence type="ECO:0000313" key="2">
    <source>
        <dbReference type="EnsemblMetazoa" id="tetur07g03930.1"/>
    </source>
</evidence>
<dbReference type="KEGG" id="tut:107362099"/>
<dbReference type="EMBL" id="CAEY01001890">
    <property type="status" value="NOT_ANNOTATED_CDS"/>
    <property type="molecule type" value="Genomic_DNA"/>
</dbReference>
<feature type="region of interest" description="Disordered" evidence="1">
    <location>
        <begin position="147"/>
        <end position="188"/>
    </location>
</feature>
<accession>T1K974</accession>
<keyword evidence="3" id="KW-1185">Reference proteome</keyword>
<dbReference type="OMA" id="NCRPKRY"/>
<name>T1K974_TETUR</name>
<evidence type="ECO:0000313" key="3">
    <source>
        <dbReference type="Proteomes" id="UP000015104"/>
    </source>
</evidence>
<feature type="compositionally biased region" description="Basic residues" evidence="1">
    <location>
        <begin position="178"/>
        <end position="188"/>
    </location>
</feature>
<gene>
    <name evidence="2" type="primary">107362099</name>
</gene>
<dbReference type="AlphaFoldDB" id="T1K974"/>
<feature type="compositionally biased region" description="Low complexity" evidence="1">
    <location>
        <begin position="168"/>
        <end position="177"/>
    </location>
</feature>
<reference evidence="3" key="1">
    <citation type="submission" date="2011-08" db="EMBL/GenBank/DDBJ databases">
        <authorList>
            <person name="Rombauts S."/>
        </authorList>
    </citation>
    <scope>NUCLEOTIDE SEQUENCE</scope>
    <source>
        <strain evidence="3">London</strain>
    </source>
</reference>
<dbReference type="STRING" id="32264.T1K974"/>